<organism evidence="4 5">
    <name type="scientific">Penicillium brevicompactum</name>
    <dbReference type="NCBI Taxonomy" id="5074"/>
    <lineage>
        <taxon>Eukaryota</taxon>
        <taxon>Fungi</taxon>
        <taxon>Dikarya</taxon>
        <taxon>Ascomycota</taxon>
        <taxon>Pezizomycotina</taxon>
        <taxon>Eurotiomycetes</taxon>
        <taxon>Eurotiomycetidae</taxon>
        <taxon>Eurotiales</taxon>
        <taxon>Aspergillaceae</taxon>
        <taxon>Penicillium</taxon>
    </lineage>
</organism>
<dbReference type="PANTHER" id="PTHR39405">
    <property type="entry name" value="DSC E3 UBIQUITIN LIGASE COMPLEX SUBUNIT 4"/>
    <property type="match status" value="1"/>
</dbReference>
<dbReference type="InterPro" id="IPR038967">
    <property type="entry name" value="Dsc4-like"/>
</dbReference>
<feature type="compositionally biased region" description="Low complexity" evidence="1">
    <location>
        <begin position="185"/>
        <end position="199"/>
    </location>
</feature>
<keyword evidence="2" id="KW-0812">Transmembrane</keyword>
<accession>A0A9W9UFY6</accession>
<keyword evidence="2" id="KW-1133">Transmembrane helix</keyword>
<dbReference type="InterPro" id="IPR013715">
    <property type="entry name" value="DUF1746"/>
</dbReference>
<feature type="region of interest" description="Disordered" evidence="1">
    <location>
        <begin position="185"/>
        <end position="215"/>
    </location>
</feature>
<dbReference type="GO" id="GO:0005783">
    <property type="term" value="C:endoplasmic reticulum"/>
    <property type="evidence" value="ECO:0007669"/>
    <property type="project" value="TreeGrafter"/>
</dbReference>
<gene>
    <name evidence="4" type="ORF">N7452_007651</name>
</gene>
<feature type="transmembrane region" description="Helical" evidence="2">
    <location>
        <begin position="106"/>
        <end position="125"/>
    </location>
</feature>
<evidence type="ECO:0000259" key="3">
    <source>
        <dbReference type="Pfam" id="PF08508"/>
    </source>
</evidence>
<evidence type="ECO:0000313" key="4">
    <source>
        <dbReference type="EMBL" id="KAJ5335248.1"/>
    </source>
</evidence>
<dbReference type="AlphaFoldDB" id="A0A9W9UFY6"/>
<evidence type="ECO:0000256" key="2">
    <source>
        <dbReference type="SAM" id="Phobius"/>
    </source>
</evidence>
<dbReference type="GO" id="GO:0044695">
    <property type="term" value="C:Dsc E3 ubiquitin ligase complex"/>
    <property type="evidence" value="ECO:0007669"/>
    <property type="project" value="InterPro"/>
</dbReference>
<feature type="transmembrane region" description="Helical" evidence="2">
    <location>
        <begin position="153"/>
        <end position="175"/>
    </location>
</feature>
<feature type="domain" description="DUF1746" evidence="3">
    <location>
        <begin position="58"/>
        <end position="169"/>
    </location>
</feature>
<name>A0A9W9UFY6_PENBR</name>
<evidence type="ECO:0000256" key="1">
    <source>
        <dbReference type="SAM" id="MobiDB-lite"/>
    </source>
</evidence>
<dbReference type="GO" id="GO:0032933">
    <property type="term" value="P:SREBP signaling pathway"/>
    <property type="evidence" value="ECO:0007669"/>
    <property type="project" value="InterPro"/>
</dbReference>
<protein>
    <recommendedName>
        <fullName evidence="3">DUF1746 domain-containing protein</fullName>
    </recommendedName>
</protein>
<comment type="caution">
    <text evidence="4">The sequence shown here is derived from an EMBL/GenBank/DDBJ whole genome shotgun (WGS) entry which is preliminary data.</text>
</comment>
<proteinExistence type="predicted"/>
<sequence>MTDADAFRDAEYIADVSGISYDDAEPPRPTGTLSSQNACVKKVNSAAKVAFIDRLMRDLDIFVYCQLSALYYMDCSFPLFAIRAAVQSVLFTPKAPPFEPRRNQPFINGIILSNLICMLFHVFFIHPEAGEETRGYLNGGLFIDLIGQRPVSVLRLLSFDLLIFFVDIILLALTIERVNILGSSTTASTEPASTSNANTDQGTAEHQSQDHDAEERGVLRQEDGDEAIPSTHESVASSPNSIVDAEVDEERANLLADPTDIESPILARGGHPMDTFAAGEAVVVNARFFGTLVDQWRYSRDLVRQTPAFPPAETATFLRQRFGLQVGADGRFERTDT</sequence>
<dbReference type="PANTHER" id="PTHR39405:SF1">
    <property type="entry name" value="DSC E3 UBIQUITIN LIGASE COMPLEX SUBUNIT 4"/>
    <property type="match status" value="1"/>
</dbReference>
<dbReference type="Pfam" id="PF08508">
    <property type="entry name" value="DUF1746"/>
    <property type="match status" value="1"/>
</dbReference>
<dbReference type="Proteomes" id="UP001147695">
    <property type="component" value="Unassembled WGS sequence"/>
</dbReference>
<evidence type="ECO:0000313" key="5">
    <source>
        <dbReference type="Proteomes" id="UP001147695"/>
    </source>
</evidence>
<dbReference type="EMBL" id="JAPZBQ010000004">
    <property type="protein sequence ID" value="KAJ5335248.1"/>
    <property type="molecule type" value="Genomic_DNA"/>
</dbReference>
<reference evidence="4" key="2">
    <citation type="journal article" date="2023" name="IMA Fungus">
        <title>Comparative genomic study of the Penicillium genus elucidates a diverse pangenome and 15 lateral gene transfer events.</title>
        <authorList>
            <person name="Petersen C."/>
            <person name="Sorensen T."/>
            <person name="Nielsen M.R."/>
            <person name="Sondergaard T.E."/>
            <person name="Sorensen J.L."/>
            <person name="Fitzpatrick D.A."/>
            <person name="Frisvad J.C."/>
            <person name="Nielsen K.L."/>
        </authorList>
    </citation>
    <scope>NUCLEOTIDE SEQUENCE</scope>
    <source>
        <strain evidence="4">IBT 35673</strain>
    </source>
</reference>
<keyword evidence="2" id="KW-0472">Membrane</keyword>
<reference evidence="4" key="1">
    <citation type="submission" date="2022-12" db="EMBL/GenBank/DDBJ databases">
        <authorList>
            <person name="Petersen C."/>
        </authorList>
    </citation>
    <scope>NUCLEOTIDE SEQUENCE</scope>
    <source>
        <strain evidence="4">IBT 35673</strain>
    </source>
</reference>